<dbReference type="eggNOG" id="ENOG5031R46">
    <property type="taxonomic scope" value="Bacteria"/>
</dbReference>
<accession>D0SFS2</accession>
<gene>
    <name evidence="1" type="ORF">HMPREF0016_02695</name>
</gene>
<evidence type="ECO:0000313" key="2">
    <source>
        <dbReference type="Proteomes" id="UP000012047"/>
    </source>
</evidence>
<sequence>MNKKYQLQIYEEIQKRQSFWNNIANRSGEHSVEDVMIEAWLFTCENWKFSKFFQIDNEGDWKYLYGAIDKKLIQYSEKNVKYGVQIDQPYVQNSFEENEHPVLRQLFADEYLEPLKQLEKLEEQQEYEQDFNQKIELLGYSKLSAFLLLSHSFNTSRIQTAQYMNMSYSWFYRSGQIFQNIYNVQNSLFDEIDAKIQLEQLRTWRKFRIILCKNLVSTRQLNLCF</sequence>
<proteinExistence type="predicted"/>
<name>D0SFS2_ACIJO</name>
<reference evidence="2" key="1">
    <citation type="journal article" date="2012" name="PLoS ONE">
        <title>The success of Acinetobacter species; genetic, metabolic and virulence attributes.</title>
        <authorList>
            <person name="Peleg A.Y."/>
            <person name="de Breij A."/>
            <person name="Adams M.D."/>
            <person name="Cerqueira G.M."/>
            <person name="Mocali S."/>
            <person name="Galardini M."/>
            <person name="Nibbering P.H."/>
            <person name="Earl A.M."/>
            <person name="Ward D.V."/>
            <person name="Paterson D.L."/>
            <person name="Seifert H."/>
            <person name="Dijkshoorn L."/>
        </authorList>
    </citation>
    <scope>NUCLEOTIDE SEQUENCE [LARGE SCALE GENOMIC DNA]</scope>
    <source>
        <strain evidence="2">SH046</strain>
    </source>
</reference>
<dbReference type="HOGENOM" id="CLU_1173461_0_0_6"/>
<dbReference type="AlphaFoldDB" id="D0SFS2"/>
<dbReference type="Proteomes" id="UP000012047">
    <property type="component" value="Unassembled WGS sequence"/>
</dbReference>
<dbReference type="EMBL" id="GG704969">
    <property type="protein sequence ID" value="EEY95306.1"/>
    <property type="molecule type" value="Genomic_DNA"/>
</dbReference>
<evidence type="ECO:0000313" key="1">
    <source>
        <dbReference type="EMBL" id="EEY95306.1"/>
    </source>
</evidence>
<protein>
    <submittedName>
        <fullName evidence="1">Uncharacterized protein</fullName>
    </submittedName>
</protein>
<dbReference type="RefSeq" id="WP_005401541.1">
    <property type="nucleotide sequence ID" value="NZ_GG704969.1"/>
</dbReference>
<organism evidence="1 2">
    <name type="scientific">Acinetobacter johnsonii SH046</name>
    <dbReference type="NCBI Taxonomy" id="575586"/>
    <lineage>
        <taxon>Bacteria</taxon>
        <taxon>Pseudomonadati</taxon>
        <taxon>Pseudomonadota</taxon>
        <taxon>Gammaproteobacteria</taxon>
        <taxon>Moraxellales</taxon>
        <taxon>Moraxellaceae</taxon>
        <taxon>Acinetobacter</taxon>
    </lineage>
</organism>